<dbReference type="InterPro" id="IPR015915">
    <property type="entry name" value="Kelch-typ_b-propeller"/>
</dbReference>
<reference evidence="3" key="1">
    <citation type="submission" date="2021-02" db="EMBL/GenBank/DDBJ databases">
        <authorList>
            <person name="Nowell W R."/>
        </authorList>
    </citation>
    <scope>NUCLEOTIDE SEQUENCE</scope>
</reference>
<protein>
    <submittedName>
        <fullName evidence="3">Uncharacterized protein</fullName>
    </submittedName>
</protein>
<dbReference type="SUPFAM" id="SSF117281">
    <property type="entry name" value="Kelch motif"/>
    <property type="match status" value="1"/>
</dbReference>
<keyword evidence="1" id="KW-0880">Kelch repeat</keyword>
<dbReference type="Gene3D" id="2.130.10.80">
    <property type="entry name" value="Galactose oxidase/kelch, beta-propeller"/>
    <property type="match status" value="1"/>
</dbReference>
<dbReference type="InterPro" id="IPR006652">
    <property type="entry name" value="Kelch_1"/>
</dbReference>
<evidence type="ECO:0000256" key="1">
    <source>
        <dbReference type="ARBA" id="ARBA00022441"/>
    </source>
</evidence>
<dbReference type="Pfam" id="PF01344">
    <property type="entry name" value="Kelch_1"/>
    <property type="match status" value="1"/>
</dbReference>
<evidence type="ECO:0000313" key="3">
    <source>
        <dbReference type="EMBL" id="CAF4207469.1"/>
    </source>
</evidence>
<dbReference type="AlphaFoldDB" id="A0A820C2Q8"/>
<accession>A0A820C2Q8</accession>
<evidence type="ECO:0000313" key="4">
    <source>
        <dbReference type="Proteomes" id="UP000663836"/>
    </source>
</evidence>
<evidence type="ECO:0000256" key="2">
    <source>
        <dbReference type="ARBA" id="ARBA00022737"/>
    </source>
</evidence>
<dbReference type="EMBL" id="CAJOBD010015329">
    <property type="protein sequence ID" value="CAF4207469.1"/>
    <property type="molecule type" value="Genomic_DNA"/>
</dbReference>
<dbReference type="Proteomes" id="UP000663836">
    <property type="component" value="Unassembled WGS sequence"/>
</dbReference>
<gene>
    <name evidence="3" type="ORF">JBS370_LOCUS36827</name>
</gene>
<feature type="non-terminal residue" evidence="3">
    <location>
        <position position="1"/>
    </location>
</feature>
<keyword evidence="2" id="KW-0677">Repeat</keyword>
<dbReference type="PANTHER" id="PTHR46344">
    <property type="entry name" value="OS02G0202900 PROTEIN"/>
    <property type="match status" value="1"/>
</dbReference>
<proteinExistence type="predicted"/>
<dbReference type="InterPro" id="IPR037293">
    <property type="entry name" value="Gal_Oxidase_central_sf"/>
</dbReference>
<comment type="caution">
    <text evidence="3">The sequence shown here is derived from an EMBL/GenBank/DDBJ whole genome shotgun (WGS) entry which is preliminary data.</text>
</comment>
<name>A0A820C2Q8_9BILA</name>
<organism evidence="3 4">
    <name type="scientific">Rotaria sordida</name>
    <dbReference type="NCBI Taxonomy" id="392033"/>
    <lineage>
        <taxon>Eukaryota</taxon>
        <taxon>Metazoa</taxon>
        <taxon>Spiralia</taxon>
        <taxon>Gnathifera</taxon>
        <taxon>Rotifera</taxon>
        <taxon>Eurotatoria</taxon>
        <taxon>Bdelloidea</taxon>
        <taxon>Philodinida</taxon>
        <taxon>Philodinidae</taxon>
        <taxon>Rotaria</taxon>
    </lineage>
</organism>
<sequence length="93" mass="10154">MASIFDEIFMSKAFLIGRWSYTGSMNYEREDHTSCVLTDGKVLVAGGRNDTGPLNTVELYDPSTGFWTMTGSMNIARAEHAVSALTNGKVLVT</sequence>
<dbReference type="SMART" id="SM00612">
    <property type="entry name" value="Kelch"/>
    <property type="match status" value="1"/>
</dbReference>
<dbReference type="PANTHER" id="PTHR46344:SF27">
    <property type="entry name" value="KELCH REPEAT SUPERFAMILY PROTEIN"/>
    <property type="match status" value="1"/>
</dbReference>